<dbReference type="PATRIC" id="fig|1423802.4.peg.1059"/>
<dbReference type="AlphaFoldDB" id="A0A0R2CSM7"/>
<gene>
    <name evidence="1" type="ORF">FC56_GL001045</name>
</gene>
<evidence type="ECO:0000313" key="1">
    <source>
        <dbReference type="EMBL" id="KRM94744.1"/>
    </source>
</evidence>
<dbReference type="Proteomes" id="UP000051256">
    <property type="component" value="Unassembled WGS sequence"/>
</dbReference>
<keyword evidence="2" id="KW-1185">Reference proteome</keyword>
<evidence type="ECO:0000313" key="2">
    <source>
        <dbReference type="Proteomes" id="UP000051256"/>
    </source>
</evidence>
<protein>
    <submittedName>
        <fullName evidence="1">Uncharacterized protein</fullName>
    </submittedName>
</protein>
<name>A0A0R2CSM7_9LACO</name>
<comment type="caution">
    <text evidence="1">The sequence shown here is derived from an EMBL/GenBank/DDBJ whole genome shotgun (WGS) entry which is preliminary data.</text>
</comment>
<accession>A0A0R2CSM7</accession>
<organism evidence="1 2">
    <name type="scientific">Lentilactobacillus senioris DSM 24302 = JCM 17472</name>
    <dbReference type="NCBI Taxonomy" id="1423802"/>
    <lineage>
        <taxon>Bacteria</taxon>
        <taxon>Bacillati</taxon>
        <taxon>Bacillota</taxon>
        <taxon>Bacilli</taxon>
        <taxon>Lactobacillales</taxon>
        <taxon>Lactobacillaceae</taxon>
        <taxon>Lentilactobacillus</taxon>
    </lineage>
</organism>
<sequence>MFAVMVSQETINRVARFYQQFDFLRPTVDFITYRYGSDPEVIKSLVDGYEEMANLNQEITAEFTCSEEDAELVLTKRRTKLLKFLR</sequence>
<reference evidence="1 2" key="1">
    <citation type="journal article" date="2015" name="Genome Announc.">
        <title>Expanding the biotechnology potential of lactobacilli through comparative genomics of 213 strains and associated genera.</title>
        <authorList>
            <person name="Sun Z."/>
            <person name="Harris H.M."/>
            <person name="McCann A."/>
            <person name="Guo C."/>
            <person name="Argimon S."/>
            <person name="Zhang W."/>
            <person name="Yang X."/>
            <person name="Jeffery I.B."/>
            <person name="Cooney J.C."/>
            <person name="Kagawa T.F."/>
            <person name="Liu W."/>
            <person name="Song Y."/>
            <person name="Salvetti E."/>
            <person name="Wrobel A."/>
            <person name="Rasinkangas P."/>
            <person name="Parkhill J."/>
            <person name="Rea M.C."/>
            <person name="O'Sullivan O."/>
            <person name="Ritari J."/>
            <person name="Douillard F.P."/>
            <person name="Paul Ross R."/>
            <person name="Yang R."/>
            <person name="Briner A.E."/>
            <person name="Felis G.E."/>
            <person name="de Vos W.M."/>
            <person name="Barrangou R."/>
            <person name="Klaenhammer T.R."/>
            <person name="Caufield P.W."/>
            <person name="Cui Y."/>
            <person name="Zhang H."/>
            <person name="O'Toole P.W."/>
        </authorList>
    </citation>
    <scope>NUCLEOTIDE SEQUENCE [LARGE SCALE GENOMIC DNA]</scope>
    <source>
        <strain evidence="1 2">DSM 24302</strain>
    </source>
</reference>
<dbReference type="EMBL" id="AYZR01000001">
    <property type="protein sequence ID" value="KRM94744.1"/>
    <property type="molecule type" value="Genomic_DNA"/>
</dbReference>
<proteinExistence type="predicted"/>
<dbReference type="STRING" id="1423802.FC56_GL001045"/>